<feature type="region of interest" description="Disordered" evidence="1">
    <location>
        <begin position="242"/>
        <end position="261"/>
    </location>
</feature>
<dbReference type="PANTHER" id="PTHR35004:SF6">
    <property type="entry name" value="TRANSPOSASE"/>
    <property type="match status" value="1"/>
</dbReference>
<name>A0ABW2HW80_9ACTN</name>
<organism evidence="3 4">
    <name type="scientific">Paractinoplanes rhizophilus</name>
    <dbReference type="NCBI Taxonomy" id="1416877"/>
    <lineage>
        <taxon>Bacteria</taxon>
        <taxon>Bacillati</taxon>
        <taxon>Actinomycetota</taxon>
        <taxon>Actinomycetes</taxon>
        <taxon>Micromonosporales</taxon>
        <taxon>Micromonosporaceae</taxon>
        <taxon>Paractinoplanes</taxon>
    </lineage>
</organism>
<evidence type="ECO:0000313" key="4">
    <source>
        <dbReference type="Proteomes" id="UP001596548"/>
    </source>
</evidence>
<protein>
    <submittedName>
        <fullName evidence="3">Mu transposase C-terminal domain-containing protein</fullName>
    </submittedName>
</protein>
<accession>A0ABW2HW80</accession>
<dbReference type="EMBL" id="JBHTBJ010000021">
    <property type="protein sequence ID" value="MFC7277360.1"/>
    <property type="molecule type" value="Genomic_DNA"/>
</dbReference>
<reference evidence="4" key="1">
    <citation type="journal article" date="2019" name="Int. J. Syst. Evol. Microbiol.">
        <title>The Global Catalogue of Microorganisms (GCM) 10K type strain sequencing project: providing services to taxonomists for standard genome sequencing and annotation.</title>
        <authorList>
            <consortium name="The Broad Institute Genomics Platform"/>
            <consortium name="The Broad Institute Genome Sequencing Center for Infectious Disease"/>
            <person name="Wu L."/>
            <person name="Ma J."/>
        </authorList>
    </citation>
    <scope>NUCLEOTIDE SEQUENCE [LARGE SCALE GENOMIC DNA]</scope>
    <source>
        <strain evidence="4">XZYJT-10</strain>
    </source>
</reference>
<dbReference type="RefSeq" id="WP_378972839.1">
    <property type="nucleotide sequence ID" value="NZ_JBHTBJ010000021.1"/>
</dbReference>
<sequence length="261" mass="28034">MTGSNGSAFVDAWLLRACAKLGIRLVHSTPGRPQGRGKIERFFRTVRDQFLVEITGQNTAAASSNTAGGRHEVGDLGELNRLFTAWVEQVYHRRPHGETGLPPLARWQTGGPFPLPTPDALAEAFLWAEQRTVSKTALVSLQGNSYQVDPALAGRRVELVFDPFDLTRIEVRLAGTPVGAALPHRITRHAHVKARPETPPTPPAATGINYALLLDDAHHTELAQRVNYAALTTTSPAGELPGQLDLLADAGDPASAGQVTP</sequence>
<proteinExistence type="predicted"/>
<evidence type="ECO:0000259" key="2">
    <source>
        <dbReference type="PROSITE" id="PS50994"/>
    </source>
</evidence>
<dbReference type="Pfam" id="PF09299">
    <property type="entry name" value="Mu-transpos_C"/>
    <property type="match status" value="1"/>
</dbReference>
<dbReference type="Gene3D" id="3.30.420.10">
    <property type="entry name" value="Ribonuclease H-like superfamily/Ribonuclease H"/>
    <property type="match status" value="1"/>
</dbReference>
<dbReference type="InterPro" id="IPR001584">
    <property type="entry name" value="Integrase_cat-core"/>
</dbReference>
<evidence type="ECO:0000256" key="1">
    <source>
        <dbReference type="SAM" id="MobiDB-lite"/>
    </source>
</evidence>
<dbReference type="SUPFAM" id="SSF53098">
    <property type="entry name" value="Ribonuclease H-like"/>
    <property type="match status" value="1"/>
</dbReference>
<dbReference type="InterPro" id="IPR036397">
    <property type="entry name" value="RNaseH_sf"/>
</dbReference>
<evidence type="ECO:0000313" key="3">
    <source>
        <dbReference type="EMBL" id="MFC7277360.1"/>
    </source>
</evidence>
<dbReference type="Pfam" id="PF13683">
    <property type="entry name" value="rve_3"/>
    <property type="match status" value="1"/>
</dbReference>
<dbReference type="InterPro" id="IPR012337">
    <property type="entry name" value="RNaseH-like_sf"/>
</dbReference>
<dbReference type="InterPro" id="IPR015378">
    <property type="entry name" value="Transposase-like_Mu_C"/>
</dbReference>
<gene>
    <name evidence="3" type="ORF">ACFQS1_25490</name>
</gene>
<dbReference type="Proteomes" id="UP001596548">
    <property type="component" value="Unassembled WGS sequence"/>
</dbReference>
<feature type="domain" description="Integrase catalytic" evidence="2">
    <location>
        <begin position="1"/>
        <end position="111"/>
    </location>
</feature>
<keyword evidence="4" id="KW-1185">Reference proteome</keyword>
<dbReference type="PANTHER" id="PTHR35004">
    <property type="entry name" value="TRANSPOSASE RV3428C-RELATED"/>
    <property type="match status" value="1"/>
</dbReference>
<comment type="caution">
    <text evidence="3">The sequence shown here is derived from an EMBL/GenBank/DDBJ whole genome shotgun (WGS) entry which is preliminary data.</text>
</comment>
<dbReference type="PROSITE" id="PS50994">
    <property type="entry name" value="INTEGRASE"/>
    <property type="match status" value="1"/>
</dbReference>